<dbReference type="EMBL" id="BLKM01000354">
    <property type="protein sequence ID" value="GFG32228.1"/>
    <property type="molecule type" value="Genomic_DNA"/>
</dbReference>
<organism evidence="1 2">
    <name type="scientific">Coptotermes formosanus</name>
    <name type="common">Formosan subterranean termite</name>
    <dbReference type="NCBI Taxonomy" id="36987"/>
    <lineage>
        <taxon>Eukaryota</taxon>
        <taxon>Metazoa</taxon>
        <taxon>Ecdysozoa</taxon>
        <taxon>Arthropoda</taxon>
        <taxon>Hexapoda</taxon>
        <taxon>Insecta</taxon>
        <taxon>Pterygota</taxon>
        <taxon>Neoptera</taxon>
        <taxon>Polyneoptera</taxon>
        <taxon>Dictyoptera</taxon>
        <taxon>Blattodea</taxon>
        <taxon>Blattoidea</taxon>
        <taxon>Termitoidae</taxon>
        <taxon>Rhinotermitidae</taxon>
        <taxon>Coptotermes</taxon>
    </lineage>
</organism>
<gene>
    <name evidence="1" type="ORF">Cfor_02039</name>
</gene>
<feature type="non-terminal residue" evidence="1">
    <location>
        <position position="104"/>
    </location>
</feature>
<name>A0A6L2PNX0_COPFO</name>
<accession>A0A6L2PNX0</accession>
<proteinExistence type="predicted"/>
<comment type="caution">
    <text evidence="1">The sequence shown here is derived from an EMBL/GenBank/DDBJ whole genome shotgun (WGS) entry which is preliminary data.</text>
</comment>
<dbReference type="OrthoDB" id="6344460at2759"/>
<protein>
    <submittedName>
        <fullName evidence="1">Uncharacterized protein</fullName>
    </submittedName>
</protein>
<sequence>LLPVDGMVKCNWLFSQFPVSRAFQAIRCWISQLELYRILSAGQNGGAQLTQLCTTPFRTAVLSPGGGTAVTAPSLVERTRSLRDWLRQARIDSADLISPGQATL</sequence>
<dbReference type="AlphaFoldDB" id="A0A6L2PNX0"/>
<dbReference type="InParanoid" id="A0A6L2PNX0"/>
<keyword evidence="2" id="KW-1185">Reference proteome</keyword>
<evidence type="ECO:0000313" key="2">
    <source>
        <dbReference type="Proteomes" id="UP000502823"/>
    </source>
</evidence>
<evidence type="ECO:0000313" key="1">
    <source>
        <dbReference type="EMBL" id="GFG32228.1"/>
    </source>
</evidence>
<dbReference type="Proteomes" id="UP000502823">
    <property type="component" value="Unassembled WGS sequence"/>
</dbReference>
<feature type="non-terminal residue" evidence="1">
    <location>
        <position position="1"/>
    </location>
</feature>
<reference evidence="2" key="1">
    <citation type="submission" date="2020-01" db="EMBL/GenBank/DDBJ databases">
        <title>Draft genome sequence of the Termite Coptotermes fromosanus.</title>
        <authorList>
            <person name="Itakura S."/>
            <person name="Yosikawa Y."/>
            <person name="Umezawa K."/>
        </authorList>
    </citation>
    <scope>NUCLEOTIDE SEQUENCE [LARGE SCALE GENOMIC DNA]</scope>
</reference>